<dbReference type="CDD" id="cd08954">
    <property type="entry name" value="KR_1_FAS_SDR_x"/>
    <property type="match status" value="1"/>
</dbReference>
<feature type="domain" description="Polyketide synthase-like phosphopantetheine-binding" evidence="5">
    <location>
        <begin position="252"/>
        <end position="310"/>
    </location>
</feature>
<dbReference type="GO" id="GO:0004312">
    <property type="term" value="F:fatty acid synthase activity"/>
    <property type="evidence" value="ECO:0007669"/>
    <property type="project" value="TreeGrafter"/>
</dbReference>
<reference evidence="6" key="1">
    <citation type="submission" date="2021-12" db="EMBL/GenBank/DDBJ databases">
        <authorList>
            <person name="King R."/>
        </authorList>
    </citation>
    <scope>NUCLEOTIDE SEQUENCE</scope>
</reference>
<evidence type="ECO:0000259" key="5">
    <source>
        <dbReference type="SMART" id="SM00823"/>
    </source>
</evidence>
<dbReference type="EMBL" id="OU893334">
    <property type="protein sequence ID" value="CAG9791213.1"/>
    <property type="molecule type" value="Genomic_DNA"/>
</dbReference>
<dbReference type="InterPro" id="IPR009081">
    <property type="entry name" value="PP-bd_ACP"/>
</dbReference>
<dbReference type="InterPro" id="IPR020806">
    <property type="entry name" value="PKS_PP-bd"/>
</dbReference>
<feature type="domain" description="Ketoreductase" evidence="4">
    <location>
        <begin position="15"/>
        <end position="196"/>
    </location>
</feature>
<protein>
    <recommendedName>
        <fullName evidence="1">oleoyl-[acyl-carrier-protein] hydrolase</fullName>
        <ecNumber evidence="1">3.1.2.14</ecNumber>
    </recommendedName>
</protein>
<accession>A0A9N9R7N8</accession>
<dbReference type="Gene3D" id="3.40.50.720">
    <property type="entry name" value="NAD(P)-binding Rossmann-like Domain"/>
    <property type="match status" value="1"/>
</dbReference>
<dbReference type="InterPro" id="IPR013968">
    <property type="entry name" value="PKS_KR"/>
</dbReference>
<evidence type="ECO:0000256" key="1">
    <source>
        <dbReference type="ARBA" id="ARBA00012480"/>
    </source>
</evidence>
<dbReference type="PANTHER" id="PTHR43775">
    <property type="entry name" value="FATTY ACID SYNTHASE"/>
    <property type="match status" value="1"/>
</dbReference>
<dbReference type="InterPro" id="IPR036736">
    <property type="entry name" value="ACP-like_sf"/>
</dbReference>
<gene>
    <name evidence="6" type="ORF">DIATSA_LOCUS8839</name>
</gene>
<sequence>MPIYAIPRYTCNEDFVYAIVGGLGGFGLELADWLILRGARKLVLTSRKGIANGYQSSRIRAWTGYGADVRISTHDITTERGCEEMLLMAKSMGHVDAIFNLAVVLKDSIFQNQTAETFKSSFEPKALATMHLDKFSKMHCPELRNFVVFSSVSCGRGNAGQTNYGFSNSVMERLCESRKKLGLPALAVQWGAIGDVGIVADMQKENTQIEIANTSQQTISSCLLTLDKFLKQDAPVVSSIVVAEKKTGVSSSGNIVDTIAQIMGIKDLKTISQQVSLAELGMDSVTAVEIKQTLEREYEIFRTAQDIRTLTFTRLFELTAQKEAAATTSERYTKAAAESNNYTFNETIGLRGEESIYEMQNILFVLPGIEGAVSMLEPLCKRLKIKVCGLQLGVDHKNETLHQMVHRLYQTICSRLIAGANFWILGYSFGTLLALELAAKLESEGNKGTVFCLDGAPDFLYAILTMSLSFKNEFQLLNSLLCHFIDFVTPNNNITKSLMVKLNEIESYDERVTYAIESSPMQSKYSKTFLAAVVNNLNDRLKVVMNYETKDVKKLISRIILLRPKDNPQNLVVEENYGLDKFTDTGVTIHFFEGNHVTIIENKDVADIINQYFLENDSQRVKPTENQC</sequence>
<dbReference type="SUPFAM" id="SSF51735">
    <property type="entry name" value="NAD(P)-binding Rossmann-fold domains"/>
    <property type="match status" value="1"/>
</dbReference>
<dbReference type="InterPro" id="IPR001031">
    <property type="entry name" value="Thioesterase"/>
</dbReference>
<reference evidence="6" key="2">
    <citation type="submission" date="2022-10" db="EMBL/GenBank/DDBJ databases">
        <authorList>
            <consortium name="ENA_rothamsted_submissions"/>
            <consortium name="culmorum"/>
            <person name="King R."/>
        </authorList>
    </citation>
    <scope>NUCLEOTIDE SEQUENCE</scope>
</reference>
<dbReference type="GO" id="GO:0006633">
    <property type="term" value="P:fatty acid biosynthetic process"/>
    <property type="evidence" value="ECO:0007669"/>
    <property type="project" value="TreeGrafter"/>
</dbReference>
<dbReference type="InterPro" id="IPR057326">
    <property type="entry name" value="KR_dom"/>
</dbReference>
<name>A0A9N9R7N8_9NEOP</name>
<dbReference type="GO" id="GO:0031177">
    <property type="term" value="F:phosphopantetheine binding"/>
    <property type="evidence" value="ECO:0007669"/>
    <property type="project" value="InterPro"/>
</dbReference>
<dbReference type="Pfam" id="PF00550">
    <property type="entry name" value="PP-binding"/>
    <property type="match status" value="1"/>
</dbReference>
<keyword evidence="7" id="KW-1185">Reference proteome</keyword>
<keyword evidence="3" id="KW-0597">Phosphoprotein</keyword>
<dbReference type="PANTHER" id="PTHR43775:SF23">
    <property type="entry name" value="FATTY ACID SYNTHASE 3"/>
    <property type="match status" value="1"/>
</dbReference>
<dbReference type="AlphaFoldDB" id="A0A9N9R7N8"/>
<dbReference type="InterPro" id="IPR029058">
    <property type="entry name" value="AB_hydrolase_fold"/>
</dbReference>
<proteinExistence type="predicted"/>
<dbReference type="Proteomes" id="UP001153714">
    <property type="component" value="Chromosome 3"/>
</dbReference>
<dbReference type="Gene3D" id="3.40.50.1820">
    <property type="entry name" value="alpha/beta hydrolase"/>
    <property type="match status" value="1"/>
</dbReference>
<evidence type="ECO:0000313" key="7">
    <source>
        <dbReference type="Proteomes" id="UP001153714"/>
    </source>
</evidence>
<dbReference type="SMART" id="SM00823">
    <property type="entry name" value="PKS_PP"/>
    <property type="match status" value="1"/>
</dbReference>
<evidence type="ECO:0000313" key="6">
    <source>
        <dbReference type="EMBL" id="CAG9791213.1"/>
    </source>
</evidence>
<evidence type="ECO:0000256" key="3">
    <source>
        <dbReference type="ARBA" id="ARBA00022553"/>
    </source>
</evidence>
<dbReference type="EC" id="3.1.2.14" evidence="1"/>
<keyword evidence="2" id="KW-0596">Phosphopantetheine</keyword>
<dbReference type="Pfam" id="PF08659">
    <property type="entry name" value="KR"/>
    <property type="match status" value="1"/>
</dbReference>
<dbReference type="OrthoDB" id="329835at2759"/>
<dbReference type="SUPFAM" id="SSF47336">
    <property type="entry name" value="ACP-like"/>
    <property type="match status" value="1"/>
</dbReference>
<evidence type="ECO:0000256" key="2">
    <source>
        <dbReference type="ARBA" id="ARBA00022450"/>
    </source>
</evidence>
<dbReference type="SMART" id="SM00822">
    <property type="entry name" value="PKS_KR"/>
    <property type="match status" value="1"/>
</dbReference>
<dbReference type="GO" id="GO:0016297">
    <property type="term" value="F:fatty acyl-[ACP] hydrolase activity"/>
    <property type="evidence" value="ECO:0007669"/>
    <property type="project" value="UniProtKB-EC"/>
</dbReference>
<evidence type="ECO:0000259" key="4">
    <source>
        <dbReference type="SMART" id="SM00822"/>
    </source>
</evidence>
<dbReference type="Gene3D" id="1.10.1200.10">
    <property type="entry name" value="ACP-like"/>
    <property type="match status" value="1"/>
</dbReference>
<dbReference type="Pfam" id="PF00975">
    <property type="entry name" value="Thioesterase"/>
    <property type="match status" value="1"/>
</dbReference>
<dbReference type="InterPro" id="IPR036291">
    <property type="entry name" value="NAD(P)-bd_dom_sf"/>
</dbReference>
<dbReference type="SUPFAM" id="SSF53474">
    <property type="entry name" value="alpha/beta-Hydrolases"/>
    <property type="match status" value="1"/>
</dbReference>
<organism evidence="6 7">
    <name type="scientific">Diatraea saccharalis</name>
    <name type="common">sugarcane borer</name>
    <dbReference type="NCBI Taxonomy" id="40085"/>
    <lineage>
        <taxon>Eukaryota</taxon>
        <taxon>Metazoa</taxon>
        <taxon>Ecdysozoa</taxon>
        <taxon>Arthropoda</taxon>
        <taxon>Hexapoda</taxon>
        <taxon>Insecta</taxon>
        <taxon>Pterygota</taxon>
        <taxon>Neoptera</taxon>
        <taxon>Endopterygota</taxon>
        <taxon>Lepidoptera</taxon>
        <taxon>Glossata</taxon>
        <taxon>Ditrysia</taxon>
        <taxon>Pyraloidea</taxon>
        <taxon>Crambidae</taxon>
        <taxon>Crambinae</taxon>
        <taxon>Diatraea</taxon>
    </lineage>
</organism>
<dbReference type="InterPro" id="IPR050091">
    <property type="entry name" value="PKS_NRPS_Biosynth_Enz"/>
</dbReference>